<dbReference type="KEGG" id="run:DR864_24375"/>
<dbReference type="PANTHER" id="PTHR33546:SF1">
    <property type="entry name" value="LARGE, MULTIFUNCTIONAL SECRETED PROTEIN"/>
    <property type="match status" value="1"/>
</dbReference>
<dbReference type="InterPro" id="IPR055557">
    <property type="entry name" value="DUF7133"/>
</dbReference>
<evidence type="ECO:0000313" key="3">
    <source>
        <dbReference type="Proteomes" id="UP000251993"/>
    </source>
</evidence>
<gene>
    <name evidence="2" type="ORF">DR864_24375</name>
</gene>
<keyword evidence="3" id="KW-1185">Reference proteome</keyword>
<dbReference type="Gene3D" id="2.120.10.30">
    <property type="entry name" value="TolB, C-terminal domain"/>
    <property type="match status" value="1"/>
</dbReference>
<dbReference type="OrthoDB" id="9814063at2"/>
<dbReference type="AlphaFoldDB" id="A0A344TPS9"/>
<dbReference type="SUPFAM" id="SSF63829">
    <property type="entry name" value="Calcium-dependent phosphotriesterase"/>
    <property type="match status" value="1"/>
</dbReference>
<dbReference type="Proteomes" id="UP000251993">
    <property type="component" value="Chromosome"/>
</dbReference>
<dbReference type="EMBL" id="CP030850">
    <property type="protein sequence ID" value="AXE20650.1"/>
    <property type="molecule type" value="Genomic_DNA"/>
</dbReference>
<reference evidence="2 3" key="1">
    <citation type="submission" date="2018-07" db="EMBL/GenBank/DDBJ databases">
        <title>Genome sequencing of Runella.</title>
        <authorList>
            <person name="Baek M.-G."/>
            <person name="Yi H."/>
        </authorList>
    </citation>
    <scope>NUCLEOTIDE SEQUENCE [LARGE SCALE GENOMIC DNA]</scope>
    <source>
        <strain evidence="2 3">HYN0085</strain>
    </source>
</reference>
<protein>
    <recommendedName>
        <fullName evidence="1">DUF7133 domain-containing protein</fullName>
    </recommendedName>
</protein>
<dbReference type="PANTHER" id="PTHR33546">
    <property type="entry name" value="LARGE, MULTIFUNCTIONAL SECRETED PROTEIN-RELATED"/>
    <property type="match status" value="1"/>
</dbReference>
<feature type="domain" description="DUF7133" evidence="1">
    <location>
        <begin position="84"/>
        <end position="236"/>
    </location>
</feature>
<organism evidence="2 3">
    <name type="scientific">Runella rosea</name>
    <dbReference type="NCBI Taxonomy" id="2259595"/>
    <lineage>
        <taxon>Bacteria</taxon>
        <taxon>Pseudomonadati</taxon>
        <taxon>Bacteroidota</taxon>
        <taxon>Cytophagia</taxon>
        <taxon>Cytophagales</taxon>
        <taxon>Spirosomataceae</taxon>
        <taxon>Runella</taxon>
    </lineage>
</organism>
<name>A0A344TPS9_9BACT</name>
<proteinExistence type="predicted"/>
<sequence length="501" mass="56321">MKKHSSFSQLVSFFFVAYLLFGSFNDSFAQRDTITNYYETEQIKLPKGLRAETGGMDFMPDGRLVACFHLGEVMTYNPKTKTWKKFAEGLHDPLGVVAVSNSEILVVQRPEMTRLKDTNADGVADLYETITDDFGMSGNYHEFAFGPLKDKDGNLFMALNVASNGAGIRPEIRGQYDSLSREGRMYSCVPYRGWVMKYNVKTKKLEPFASGFRSPNGLGFDAKGRLFVSDNQGDWRGTSPLYHVEKGKFYGHVASLIWQEGFPRVKPLSLPVAQLDSMRTRESIAFPHTEIAHSPTQPLLDNTGGKFGPFAGQLFIGEMDYPRLVRLLMEEVNGQLQGACVAFGDGTGLLKGNNRLVFDKNGDLWVGHNDHGWVGDEGLSRIHWKGKVPLDIMAMNLTAEGFELTFSLPIDPKTASNPELYKFQRYYYKYHQPYGSPKTDVADVAIKEVKVSLDGRKVTFKLAELKAGYVYDLKMGELQTPDGKLLMNRAVFYTLNQLRNK</sequence>
<dbReference type="Pfam" id="PF23500">
    <property type="entry name" value="DUF7133"/>
    <property type="match status" value="1"/>
</dbReference>
<dbReference type="RefSeq" id="WP_114069413.1">
    <property type="nucleotide sequence ID" value="NZ_CP030850.1"/>
</dbReference>
<dbReference type="InterPro" id="IPR011042">
    <property type="entry name" value="6-blade_b-propeller_TolB-like"/>
</dbReference>
<accession>A0A344TPS9</accession>
<evidence type="ECO:0000259" key="1">
    <source>
        <dbReference type="Pfam" id="PF23500"/>
    </source>
</evidence>
<evidence type="ECO:0000313" key="2">
    <source>
        <dbReference type="EMBL" id="AXE20650.1"/>
    </source>
</evidence>